<evidence type="ECO:0000256" key="2">
    <source>
        <dbReference type="ARBA" id="ARBA00022475"/>
    </source>
</evidence>
<feature type="transmembrane region" description="Helical" evidence="6">
    <location>
        <begin position="335"/>
        <end position="356"/>
    </location>
</feature>
<dbReference type="InterPro" id="IPR050189">
    <property type="entry name" value="MFS_Efflux_Transporters"/>
</dbReference>
<feature type="transmembrane region" description="Helical" evidence="6">
    <location>
        <begin position="50"/>
        <end position="70"/>
    </location>
</feature>
<dbReference type="EMBL" id="JAVQLW010000005">
    <property type="protein sequence ID" value="MDS9469894.1"/>
    <property type="molecule type" value="Genomic_DNA"/>
</dbReference>
<evidence type="ECO:0000256" key="5">
    <source>
        <dbReference type="ARBA" id="ARBA00023136"/>
    </source>
</evidence>
<keyword evidence="5 6" id="KW-0472">Membrane</keyword>
<evidence type="ECO:0000313" key="8">
    <source>
        <dbReference type="EMBL" id="MDS9469894.1"/>
    </source>
</evidence>
<evidence type="ECO:0000256" key="6">
    <source>
        <dbReference type="SAM" id="Phobius"/>
    </source>
</evidence>
<name>A0ABU2I027_9RHOB</name>
<feature type="transmembrane region" description="Helical" evidence="6">
    <location>
        <begin position="103"/>
        <end position="125"/>
    </location>
</feature>
<keyword evidence="2" id="KW-1003">Cell membrane</keyword>
<dbReference type="InterPro" id="IPR020846">
    <property type="entry name" value="MFS_dom"/>
</dbReference>
<dbReference type="PANTHER" id="PTHR43124:SF3">
    <property type="entry name" value="CHLORAMPHENICOL EFFLUX PUMP RV0191"/>
    <property type="match status" value="1"/>
</dbReference>
<feature type="transmembrane region" description="Helical" evidence="6">
    <location>
        <begin position="275"/>
        <end position="293"/>
    </location>
</feature>
<gene>
    <name evidence="8" type="ORF">RGQ15_20270</name>
</gene>
<feature type="transmembrane region" description="Helical" evidence="6">
    <location>
        <begin position="137"/>
        <end position="156"/>
    </location>
</feature>
<dbReference type="Proteomes" id="UP001269144">
    <property type="component" value="Unassembled WGS sequence"/>
</dbReference>
<dbReference type="SUPFAM" id="SSF103473">
    <property type="entry name" value="MFS general substrate transporter"/>
    <property type="match status" value="1"/>
</dbReference>
<feature type="transmembrane region" description="Helical" evidence="6">
    <location>
        <begin position="368"/>
        <end position="384"/>
    </location>
</feature>
<dbReference type="InterPro" id="IPR011701">
    <property type="entry name" value="MFS"/>
</dbReference>
<dbReference type="PANTHER" id="PTHR43124">
    <property type="entry name" value="PURINE EFFLUX PUMP PBUE"/>
    <property type="match status" value="1"/>
</dbReference>
<evidence type="ECO:0000256" key="3">
    <source>
        <dbReference type="ARBA" id="ARBA00022692"/>
    </source>
</evidence>
<feature type="transmembrane region" description="Helical" evidence="6">
    <location>
        <begin position="299"/>
        <end position="323"/>
    </location>
</feature>
<evidence type="ECO:0000313" key="9">
    <source>
        <dbReference type="Proteomes" id="UP001269144"/>
    </source>
</evidence>
<feature type="transmembrane region" description="Helical" evidence="6">
    <location>
        <begin position="77"/>
        <end position="97"/>
    </location>
</feature>
<feature type="domain" description="Major facilitator superfamily (MFS) profile" evidence="7">
    <location>
        <begin position="3"/>
        <end position="391"/>
    </location>
</feature>
<organism evidence="8 9">
    <name type="scientific">Paracoccus aurantius</name>
    <dbReference type="NCBI Taxonomy" id="3073814"/>
    <lineage>
        <taxon>Bacteria</taxon>
        <taxon>Pseudomonadati</taxon>
        <taxon>Pseudomonadota</taxon>
        <taxon>Alphaproteobacteria</taxon>
        <taxon>Rhodobacterales</taxon>
        <taxon>Paracoccaceae</taxon>
        <taxon>Paracoccus</taxon>
    </lineage>
</organism>
<dbReference type="RefSeq" id="WP_311162662.1">
    <property type="nucleotide sequence ID" value="NZ_JAVQLW010000005.1"/>
</dbReference>
<feature type="transmembrane region" description="Helical" evidence="6">
    <location>
        <begin position="247"/>
        <end position="268"/>
    </location>
</feature>
<dbReference type="PROSITE" id="PS50850">
    <property type="entry name" value="MFS"/>
    <property type="match status" value="1"/>
</dbReference>
<dbReference type="Gene3D" id="1.20.1250.20">
    <property type="entry name" value="MFS general substrate transporter like domains"/>
    <property type="match status" value="1"/>
</dbReference>
<evidence type="ECO:0000256" key="4">
    <source>
        <dbReference type="ARBA" id="ARBA00022989"/>
    </source>
</evidence>
<dbReference type="InterPro" id="IPR036259">
    <property type="entry name" value="MFS_trans_sf"/>
</dbReference>
<keyword evidence="3 6" id="KW-0812">Transmembrane</keyword>
<comment type="caution">
    <text evidence="8">The sequence shown here is derived from an EMBL/GenBank/DDBJ whole genome shotgun (WGS) entry which is preliminary data.</text>
</comment>
<evidence type="ECO:0000256" key="1">
    <source>
        <dbReference type="ARBA" id="ARBA00004651"/>
    </source>
</evidence>
<feature type="transmembrane region" description="Helical" evidence="6">
    <location>
        <begin position="168"/>
        <end position="188"/>
    </location>
</feature>
<accession>A0ABU2I027</accession>
<feature type="transmembrane region" description="Helical" evidence="6">
    <location>
        <begin position="12"/>
        <end position="30"/>
    </location>
</feature>
<comment type="subcellular location">
    <subcellularLocation>
        <location evidence="1">Cell membrane</location>
        <topology evidence="1">Multi-pass membrane protein</topology>
    </subcellularLocation>
</comment>
<proteinExistence type="predicted"/>
<reference evidence="9" key="1">
    <citation type="submission" date="2023-07" db="EMBL/GenBank/DDBJ databases">
        <title>Paracoccus sp. MBLB3053 whole genome sequence.</title>
        <authorList>
            <person name="Hwang C.Y."/>
            <person name="Cho E.-S."/>
            <person name="Seo M.-J."/>
        </authorList>
    </citation>
    <scope>NUCLEOTIDE SEQUENCE [LARGE SCALE GENOMIC DNA]</scope>
    <source>
        <strain evidence="9">MBLB3053</strain>
    </source>
</reference>
<protein>
    <submittedName>
        <fullName evidence="8">MFS transporter</fullName>
    </submittedName>
</protein>
<dbReference type="Pfam" id="PF07690">
    <property type="entry name" value="MFS_1"/>
    <property type="match status" value="1"/>
</dbReference>
<keyword evidence="4 6" id="KW-1133">Transmembrane helix</keyword>
<feature type="transmembrane region" description="Helical" evidence="6">
    <location>
        <begin position="209"/>
        <end position="235"/>
    </location>
</feature>
<keyword evidence="9" id="KW-1185">Reference proteome</keyword>
<evidence type="ECO:0000259" key="7">
    <source>
        <dbReference type="PROSITE" id="PS50850"/>
    </source>
</evidence>
<sequence length="408" mass="42068">MSTIIKAPLARILIVYGLGVAAAMCVSEAVTELGKIAAEFHPPSRSVLGLVMSMPSLVVALGALASGYLVDRIGDRKVLFCGIAAMIAGDLLTVSAPSLGLLLAARAVTGVGYVLSAVAAITTLIRLTTGRQRVMALALWSTFVPMSFLLPFLSAGLSDAFGTWRAAFGFHVLLTLALAVLALLAIPPRDAGDASGRSRGAGKVLRSPMIYLLGISFAGDSFLQTGVLATLGHYLGAKYGVAETAVAHWSAVSMVSNALACLSVGLMLRRGVSSRAITTLGMSITGLAGLALYGTAPGFMASIVTVWVLMFGSGLLVGMWTLVPYTAPNAQATGATSGLVTQITLLGVLLGPPAFFAAQAAMGPMPQLLIFLAALALCALRYPVCRLADDPPSRQMQEKFGALAESSH</sequence>